<dbReference type="InterPro" id="IPR013321">
    <property type="entry name" value="Arc_rbn_hlx_hlx"/>
</dbReference>
<protein>
    <submittedName>
        <fullName evidence="1">Uncharacterized protein</fullName>
    </submittedName>
</protein>
<dbReference type="AlphaFoldDB" id="A0A370H6S0"/>
<proteinExistence type="predicted"/>
<dbReference type="InterPro" id="IPR010985">
    <property type="entry name" value="Ribbon_hlx_hlx"/>
</dbReference>
<dbReference type="SUPFAM" id="SSF47598">
    <property type="entry name" value="Ribbon-helix-helix"/>
    <property type="match status" value="1"/>
</dbReference>
<dbReference type="Proteomes" id="UP000254925">
    <property type="component" value="Unassembled WGS sequence"/>
</dbReference>
<dbReference type="GO" id="GO:0006355">
    <property type="term" value="P:regulation of DNA-templated transcription"/>
    <property type="evidence" value="ECO:0007669"/>
    <property type="project" value="InterPro"/>
</dbReference>
<dbReference type="EMBL" id="QQBB01000019">
    <property type="protein sequence ID" value="RDI51236.1"/>
    <property type="molecule type" value="Genomic_DNA"/>
</dbReference>
<organism evidence="1 2">
    <name type="scientific">Microvirga subterranea</name>
    <dbReference type="NCBI Taxonomy" id="186651"/>
    <lineage>
        <taxon>Bacteria</taxon>
        <taxon>Pseudomonadati</taxon>
        <taxon>Pseudomonadota</taxon>
        <taxon>Alphaproteobacteria</taxon>
        <taxon>Hyphomicrobiales</taxon>
        <taxon>Methylobacteriaceae</taxon>
        <taxon>Microvirga</taxon>
    </lineage>
</organism>
<reference evidence="1 2" key="1">
    <citation type="submission" date="2018-07" db="EMBL/GenBank/DDBJ databases">
        <title>Genomic Encyclopedia of Type Strains, Phase IV (KMG-IV): sequencing the most valuable type-strain genomes for metagenomic binning, comparative biology and taxonomic classification.</title>
        <authorList>
            <person name="Goeker M."/>
        </authorList>
    </citation>
    <scope>NUCLEOTIDE SEQUENCE [LARGE SCALE GENOMIC DNA]</scope>
    <source>
        <strain evidence="1 2">DSM 14364</strain>
    </source>
</reference>
<name>A0A370H6S0_9HYPH</name>
<evidence type="ECO:0000313" key="1">
    <source>
        <dbReference type="EMBL" id="RDI51236.1"/>
    </source>
</evidence>
<comment type="caution">
    <text evidence="1">The sequence shown here is derived from an EMBL/GenBank/DDBJ whole genome shotgun (WGS) entry which is preliminary data.</text>
</comment>
<evidence type="ECO:0000313" key="2">
    <source>
        <dbReference type="Proteomes" id="UP000254925"/>
    </source>
</evidence>
<sequence length="52" mass="5874">MQDEKKTAVFQVRMRPSVKAAGEKAAADDSRSLASLMEKLLIEYLKEKGYLK</sequence>
<gene>
    <name evidence="1" type="ORF">DES45_11919</name>
</gene>
<keyword evidence="2" id="KW-1185">Reference proteome</keyword>
<dbReference type="Gene3D" id="1.10.1220.10">
    <property type="entry name" value="Met repressor-like"/>
    <property type="match status" value="1"/>
</dbReference>
<accession>A0A370H6S0</accession>
<dbReference type="RefSeq" id="WP_170151619.1">
    <property type="nucleotide sequence ID" value="NZ_QQBB01000019.1"/>
</dbReference>